<organism evidence="1 2">
    <name type="scientific">Crenobacter cavernae</name>
    <dbReference type="NCBI Taxonomy" id="2290923"/>
    <lineage>
        <taxon>Bacteria</taxon>
        <taxon>Pseudomonadati</taxon>
        <taxon>Pseudomonadota</taxon>
        <taxon>Betaproteobacteria</taxon>
        <taxon>Neisseriales</taxon>
        <taxon>Neisseriaceae</taxon>
        <taxon>Crenobacter</taxon>
    </lineage>
</organism>
<protein>
    <submittedName>
        <fullName evidence="1">Uncharacterized protein</fullName>
    </submittedName>
</protein>
<name>A0A345Y7Q5_9NEIS</name>
<evidence type="ECO:0000313" key="2">
    <source>
        <dbReference type="Proteomes" id="UP000254537"/>
    </source>
</evidence>
<proteinExistence type="predicted"/>
<reference evidence="1 2" key="1">
    <citation type="submission" date="2018-07" db="EMBL/GenBank/DDBJ databases">
        <title>Crenobacter cavernae sp. nov., isolated from a karst cave.</title>
        <authorList>
            <person name="Zhu H."/>
        </authorList>
    </citation>
    <scope>NUCLEOTIDE SEQUENCE [LARGE SCALE GENOMIC DNA]</scope>
    <source>
        <strain evidence="1 2">K1W11S-77</strain>
    </source>
</reference>
<dbReference type="EMBL" id="CP031337">
    <property type="protein sequence ID" value="AXK39957.1"/>
    <property type="molecule type" value="Genomic_DNA"/>
</dbReference>
<evidence type="ECO:0000313" key="1">
    <source>
        <dbReference type="EMBL" id="AXK39957.1"/>
    </source>
</evidence>
<accession>A0A345Y7Q5</accession>
<dbReference type="KEGG" id="ccah:DWG20_11185"/>
<dbReference type="AlphaFoldDB" id="A0A345Y7Q5"/>
<dbReference type="Proteomes" id="UP000254537">
    <property type="component" value="Chromosome"/>
</dbReference>
<gene>
    <name evidence="1" type="ORF">DWG20_11185</name>
</gene>
<dbReference type="OrthoDB" id="8592390at2"/>
<sequence length="85" mass="9818">MLELIDARPDGHHEIMVHAKLNNVPVHFHISVNAVDDFLRIEQSGIENSIAELTRHWERFIPRVEGFVTRHGGHDFLLTTEMLNP</sequence>
<dbReference type="RefSeq" id="WP_115433887.1">
    <property type="nucleotide sequence ID" value="NZ_CP031337.1"/>
</dbReference>